<keyword evidence="6 11" id="KW-0732">Signal</keyword>
<dbReference type="InterPro" id="IPR017969">
    <property type="entry name" value="Heavy-metal-associated_CS"/>
</dbReference>
<feature type="chain" id="PRO_5045440251" description="Periplasmic mercury ion-binding protein" evidence="11">
    <location>
        <begin position="21"/>
        <end position="92"/>
    </location>
</feature>
<evidence type="ECO:0000256" key="4">
    <source>
        <dbReference type="ARBA" id="ARBA00022466"/>
    </source>
</evidence>
<accession>A0ABR6YJJ8</accession>
<evidence type="ECO:0000256" key="11">
    <source>
        <dbReference type="SAM" id="SignalP"/>
    </source>
</evidence>
<proteinExistence type="inferred from homology"/>
<comment type="function">
    <text evidence="9 10">Involved in mercury resistance. Acts as a mercury scavenger that specifically binds to a mercuric ion in the periplasm and probably passes it to the cytoplasmic mercuric reductase MerA via the mercuric transport protein MerT.</text>
</comment>
<evidence type="ECO:0000256" key="2">
    <source>
        <dbReference type="ARBA" id="ARBA00005938"/>
    </source>
</evidence>
<dbReference type="InterPro" id="IPR006121">
    <property type="entry name" value="HMA_dom"/>
</dbReference>
<keyword evidence="14" id="KW-1185">Reference proteome</keyword>
<protein>
    <recommendedName>
        <fullName evidence="10">Periplasmic mercury ion-binding protein</fullName>
    </recommendedName>
</protein>
<keyword evidence="5 10" id="KW-0479">Metal-binding</keyword>
<gene>
    <name evidence="10 13" type="primary">merP</name>
    <name evidence="13" type="ORF">H8K27_02980</name>
</gene>
<dbReference type="RefSeq" id="WP_186861702.1">
    <property type="nucleotide sequence ID" value="NZ_JACOGC010000001.1"/>
</dbReference>
<dbReference type="CDD" id="cd00371">
    <property type="entry name" value="HMA"/>
    <property type="match status" value="1"/>
</dbReference>
<feature type="domain" description="HMA" evidence="12">
    <location>
        <begin position="23"/>
        <end position="89"/>
    </location>
</feature>
<dbReference type="PROSITE" id="PS01047">
    <property type="entry name" value="HMA_1"/>
    <property type="match status" value="1"/>
</dbReference>
<evidence type="ECO:0000313" key="14">
    <source>
        <dbReference type="Proteomes" id="UP000613113"/>
    </source>
</evidence>
<organism evidence="13 14">
    <name type="scientific">Undibacterium griseum</name>
    <dbReference type="NCBI Taxonomy" id="2762295"/>
    <lineage>
        <taxon>Bacteria</taxon>
        <taxon>Pseudomonadati</taxon>
        <taxon>Pseudomonadota</taxon>
        <taxon>Betaproteobacteria</taxon>
        <taxon>Burkholderiales</taxon>
        <taxon>Oxalobacteraceae</taxon>
        <taxon>Undibacterium</taxon>
    </lineage>
</organism>
<dbReference type="InterPro" id="IPR001802">
    <property type="entry name" value="MerP/CopZ"/>
</dbReference>
<evidence type="ECO:0000256" key="5">
    <source>
        <dbReference type="ARBA" id="ARBA00022723"/>
    </source>
</evidence>
<reference evidence="13 14" key="1">
    <citation type="submission" date="2020-08" db="EMBL/GenBank/DDBJ databases">
        <title>Novel species isolated from subtropical streams in China.</title>
        <authorList>
            <person name="Lu H."/>
        </authorList>
    </citation>
    <scope>NUCLEOTIDE SEQUENCE [LARGE SCALE GENOMIC DNA]</scope>
    <source>
        <strain evidence="13 14">FT31W</strain>
    </source>
</reference>
<evidence type="ECO:0000256" key="1">
    <source>
        <dbReference type="ARBA" id="ARBA00004418"/>
    </source>
</evidence>
<keyword evidence="7 10" id="KW-0574">Periplasm</keyword>
<comment type="subunit">
    <text evidence="3">Monomer.</text>
</comment>
<dbReference type="InterPro" id="IPR036163">
    <property type="entry name" value="HMA_dom_sf"/>
</dbReference>
<keyword evidence="8 10" id="KW-0476">Mercury</keyword>
<dbReference type="Pfam" id="PF00403">
    <property type="entry name" value="HMA"/>
    <property type="match status" value="1"/>
</dbReference>
<dbReference type="Proteomes" id="UP000613113">
    <property type="component" value="Unassembled WGS sequence"/>
</dbReference>
<evidence type="ECO:0000256" key="9">
    <source>
        <dbReference type="ARBA" id="ARBA00045344"/>
    </source>
</evidence>
<dbReference type="Gene3D" id="3.30.70.100">
    <property type="match status" value="1"/>
</dbReference>
<comment type="similarity">
    <text evidence="2">Belongs to the MerP family.</text>
</comment>
<dbReference type="PRINTS" id="PR00946">
    <property type="entry name" value="HGSCAVENGER"/>
</dbReference>
<keyword evidence="4 10" id="KW-0475">Mercuric resistance</keyword>
<dbReference type="PROSITE" id="PS50846">
    <property type="entry name" value="HMA_2"/>
    <property type="match status" value="1"/>
</dbReference>
<name>A0ABR6YJJ8_9BURK</name>
<evidence type="ECO:0000256" key="8">
    <source>
        <dbReference type="ARBA" id="ARBA00022914"/>
    </source>
</evidence>
<feature type="signal peptide" evidence="11">
    <location>
        <begin position="1"/>
        <end position="20"/>
    </location>
</feature>
<dbReference type="InterPro" id="IPR011795">
    <property type="entry name" value="MerP"/>
</dbReference>
<evidence type="ECO:0000256" key="3">
    <source>
        <dbReference type="ARBA" id="ARBA00011245"/>
    </source>
</evidence>
<evidence type="ECO:0000256" key="6">
    <source>
        <dbReference type="ARBA" id="ARBA00022729"/>
    </source>
</evidence>
<sequence length="92" mass="9596">MKKLLALFAFATLIAAPAWAATKTVTLSVPGMTCAACPFTVKAALSKVDGVSKADVIFDKREAKVTFNDAKTSVQALMKATGNAGYPSTLKN</sequence>
<dbReference type="EMBL" id="JACOGC010000001">
    <property type="protein sequence ID" value="MBC3884086.1"/>
    <property type="molecule type" value="Genomic_DNA"/>
</dbReference>
<comment type="subcellular location">
    <subcellularLocation>
        <location evidence="1 10">Periplasm</location>
    </subcellularLocation>
</comment>
<evidence type="ECO:0000313" key="13">
    <source>
        <dbReference type="EMBL" id="MBC3884086.1"/>
    </source>
</evidence>
<evidence type="ECO:0000256" key="7">
    <source>
        <dbReference type="ARBA" id="ARBA00022764"/>
    </source>
</evidence>
<dbReference type="SUPFAM" id="SSF55008">
    <property type="entry name" value="HMA, heavy metal-associated domain"/>
    <property type="match status" value="1"/>
</dbReference>
<dbReference type="NCBIfam" id="TIGR02052">
    <property type="entry name" value="MerP"/>
    <property type="match status" value="1"/>
</dbReference>
<comment type="caution">
    <text evidence="13">The sequence shown here is derived from an EMBL/GenBank/DDBJ whole genome shotgun (WGS) entry which is preliminary data.</text>
</comment>
<evidence type="ECO:0000256" key="10">
    <source>
        <dbReference type="RuleBase" id="RU361212"/>
    </source>
</evidence>
<evidence type="ECO:0000259" key="12">
    <source>
        <dbReference type="PROSITE" id="PS50846"/>
    </source>
</evidence>